<dbReference type="Pfam" id="PF05918">
    <property type="entry name" value="API5"/>
    <property type="match status" value="2"/>
</dbReference>
<dbReference type="OrthoDB" id="19224at2759"/>
<organism evidence="3 4">
    <name type="scientific">Cotesia typhae</name>
    <dbReference type="NCBI Taxonomy" id="2053667"/>
    <lineage>
        <taxon>Eukaryota</taxon>
        <taxon>Metazoa</taxon>
        <taxon>Ecdysozoa</taxon>
        <taxon>Arthropoda</taxon>
        <taxon>Hexapoda</taxon>
        <taxon>Insecta</taxon>
        <taxon>Pterygota</taxon>
        <taxon>Neoptera</taxon>
        <taxon>Endopterygota</taxon>
        <taxon>Hymenoptera</taxon>
        <taxon>Apocrita</taxon>
        <taxon>Ichneumonoidea</taxon>
        <taxon>Braconidae</taxon>
        <taxon>Microgastrinae</taxon>
        <taxon>Cotesia</taxon>
    </lineage>
</organism>
<accession>A0A8J5UTE9</accession>
<dbReference type="PANTHER" id="PTHR12758:SF19">
    <property type="entry name" value="APOPTOSIS INHIBITOR 5"/>
    <property type="match status" value="1"/>
</dbReference>
<dbReference type="PANTHER" id="PTHR12758">
    <property type="entry name" value="APOPTOSIS INHIBITOR 5-RELATED"/>
    <property type="match status" value="1"/>
</dbReference>
<keyword evidence="4" id="KW-1185">Reference proteome</keyword>
<dbReference type="InterPro" id="IPR008383">
    <property type="entry name" value="API5"/>
</dbReference>
<evidence type="ECO:0000256" key="1">
    <source>
        <dbReference type="ARBA" id="ARBA00022703"/>
    </source>
</evidence>
<evidence type="ECO:0008006" key="5">
    <source>
        <dbReference type="Google" id="ProtNLM"/>
    </source>
</evidence>
<evidence type="ECO:0000256" key="2">
    <source>
        <dbReference type="SAM" id="MobiDB-lite"/>
    </source>
</evidence>
<evidence type="ECO:0000313" key="3">
    <source>
        <dbReference type="EMBL" id="KAG8035445.1"/>
    </source>
</evidence>
<dbReference type="GO" id="GO:0005634">
    <property type="term" value="C:nucleus"/>
    <property type="evidence" value="ECO:0007669"/>
    <property type="project" value="TreeGrafter"/>
</dbReference>
<dbReference type="GO" id="GO:0003723">
    <property type="term" value="F:RNA binding"/>
    <property type="evidence" value="ECO:0007669"/>
    <property type="project" value="TreeGrafter"/>
</dbReference>
<keyword evidence="1" id="KW-0053">Apoptosis</keyword>
<dbReference type="Proteomes" id="UP000729913">
    <property type="component" value="Unassembled WGS sequence"/>
</dbReference>
<dbReference type="GO" id="GO:0006915">
    <property type="term" value="P:apoptotic process"/>
    <property type="evidence" value="ECO:0007669"/>
    <property type="project" value="UniProtKB-KW"/>
</dbReference>
<feature type="compositionally biased region" description="Basic and acidic residues" evidence="2">
    <location>
        <begin position="422"/>
        <end position="434"/>
    </location>
</feature>
<feature type="compositionally biased region" description="Polar residues" evidence="2">
    <location>
        <begin position="441"/>
        <end position="450"/>
    </location>
</feature>
<dbReference type="AlphaFoldDB" id="A0A8J5UTE9"/>
<dbReference type="GO" id="GO:0043066">
    <property type="term" value="P:negative regulation of apoptotic process"/>
    <property type="evidence" value="ECO:0007669"/>
    <property type="project" value="TreeGrafter"/>
</dbReference>
<comment type="caution">
    <text evidence="3">The sequence shown here is derived from an EMBL/GenBank/DDBJ whole genome shotgun (WGS) entry which is preliminary data.</text>
</comment>
<feature type="region of interest" description="Disordered" evidence="2">
    <location>
        <begin position="410"/>
        <end position="479"/>
    </location>
</feature>
<proteinExistence type="predicted"/>
<feature type="compositionally biased region" description="Basic residues" evidence="2">
    <location>
        <begin position="466"/>
        <end position="479"/>
    </location>
</feature>
<protein>
    <recommendedName>
        <fullName evidence="5">Apoptosis inhibitor 5</fullName>
    </recommendedName>
</protein>
<gene>
    <name evidence="3" type="ORF">G9C98_006891</name>
</gene>
<reference evidence="3" key="1">
    <citation type="submission" date="2020-03" db="EMBL/GenBank/DDBJ databases">
        <authorList>
            <person name="Chebbi M.A."/>
            <person name="Drezen J.M."/>
        </authorList>
    </citation>
    <scope>NUCLEOTIDE SEQUENCE</scope>
    <source>
        <tissue evidence="3">Whole body</tissue>
    </source>
</reference>
<name>A0A8J5UTE9_9HYME</name>
<dbReference type="EMBL" id="JAAOIC020000060">
    <property type="protein sequence ID" value="KAG8035445.1"/>
    <property type="molecule type" value="Genomic_DNA"/>
</dbReference>
<reference evidence="3" key="2">
    <citation type="submission" date="2021-04" db="EMBL/GenBank/DDBJ databases">
        <title>Genome-wide patterns of bracovirus chromosomal integration into multiple host tissues during parasitism.</title>
        <authorList>
            <person name="Chebbi M.A.C."/>
        </authorList>
    </citation>
    <scope>NUCLEOTIDE SEQUENCE</scope>
    <source>
        <tissue evidence="3">Whole body</tissue>
    </source>
</reference>
<sequence>MSTDDIEKLYKNYGILADAKDKVSEHEKEYLEILKAVKGTAKEKRLASQFIARFFKHFPQLADQAIDAQLDLCEDEDMAIRKQAIKDLPALCKDNKEHTPRIADILAQLLQAQDPTELAVVCNSIMTLMKNDSKATLSGCFSQIVNGDDGTRESCIKFLATKLKSLGWTRLGSTVAGQQELIEITIEQAELSVPFKHNNVEQWDKLAQTDSSRYVSYICMQVLPHLSFIAAPDGRDAQLEILKLLAELVAFCGAIEKPDEKVQQIYNALITYMPLPPDSEISEVPKLQFSHVECLMYAFHKLCKQTSEFLLKDTEQLKEFKLRLQYFARGIQGYIKKLREAIGGKTEEELKTEENRLKVVALKTTNNINTLIKDLFHSPPSFKSVIHLSWKTPTVDKKNEKVATAQKRHTPITFGNGSPTKRSKEEHKGGKREIYTPPSGKYSSNISSNYGNRGRFRGNRSGGRGFRPRGRGTWRKNSY</sequence>
<evidence type="ECO:0000313" key="4">
    <source>
        <dbReference type="Proteomes" id="UP000729913"/>
    </source>
</evidence>